<gene>
    <name evidence="2" type="ORF">AVEN_132516_1</name>
</gene>
<evidence type="ECO:0000313" key="2">
    <source>
        <dbReference type="EMBL" id="GBN81823.1"/>
    </source>
</evidence>
<proteinExistence type="predicted"/>
<feature type="region of interest" description="Disordered" evidence="1">
    <location>
        <begin position="98"/>
        <end position="139"/>
    </location>
</feature>
<evidence type="ECO:0008006" key="4">
    <source>
        <dbReference type="Google" id="ProtNLM"/>
    </source>
</evidence>
<dbReference type="EMBL" id="BGPR01019407">
    <property type="protein sequence ID" value="GBN81823.1"/>
    <property type="molecule type" value="Genomic_DNA"/>
</dbReference>
<dbReference type="Proteomes" id="UP000499080">
    <property type="component" value="Unassembled WGS sequence"/>
</dbReference>
<feature type="compositionally biased region" description="Polar residues" evidence="1">
    <location>
        <begin position="111"/>
        <end position="129"/>
    </location>
</feature>
<organism evidence="2 3">
    <name type="scientific">Araneus ventricosus</name>
    <name type="common">Orbweaver spider</name>
    <name type="synonym">Epeira ventricosa</name>
    <dbReference type="NCBI Taxonomy" id="182803"/>
    <lineage>
        <taxon>Eukaryota</taxon>
        <taxon>Metazoa</taxon>
        <taxon>Ecdysozoa</taxon>
        <taxon>Arthropoda</taxon>
        <taxon>Chelicerata</taxon>
        <taxon>Arachnida</taxon>
        <taxon>Araneae</taxon>
        <taxon>Araneomorphae</taxon>
        <taxon>Entelegynae</taxon>
        <taxon>Araneoidea</taxon>
        <taxon>Araneidae</taxon>
        <taxon>Araneus</taxon>
    </lineage>
</organism>
<name>A0A4Y2S1I0_ARAVE</name>
<comment type="caution">
    <text evidence="2">The sequence shown here is derived from an EMBL/GenBank/DDBJ whole genome shotgun (WGS) entry which is preliminary data.</text>
</comment>
<sequence>MSERENASWSGRMDADAPIAEPIDDTTVCANLRKQASQINDLTNRINAVSRSEIYFSHDPIIQQGLLKNMCLWQQELERLKEQVSELCCPVVNCASHNPNSNKNSAKRPLSETSVEISSSKIQTKTAKNPSEKPFVFPPKRHTAKPIIQSNFLKGTNRIINDSNLCKNLATIDDDAGIRPQIPPPPIMLRKTVKFAHDLKLINDEFGEVEAKSGGLFIKLFTNNPEQHIKPTKFLNNKNLEYFVFTPKWLRPIKVVIKSLPWESKLTEIKSFLEEIHKLKIEKVVQLTSLRTQRPLRLSKSPYLTTKISNKSGK</sequence>
<keyword evidence="3" id="KW-1185">Reference proteome</keyword>
<reference evidence="2 3" key="1">
    <citation type="journal article" date="2019" name="Sci. Rep.">
        <title>Orb-weaving spider Araneus ventricosus genome elucidates the spidroin gene catalogue.</title>
        <authorList>
            <person name="Kono N."/>
            <person name="Nakamura H."/>
            <person name="Ohtoshi R."/>
            <person name="Moran D.A.P."/>
            <person name="Shinohara A."/>
            <person name="Yoshida Y."/>
            <person name="Fujiwara M."/>
            <person name="Mori M."/>
            <person name="Tomita M."/>
            <person name="Arakawa K."/>
        </authorList>
    </citation>
    <scope>NUCLEOTIDE SEQUENCE [LARGE SCALE GENOMIC DNA]</scope>
</reference>
<protein>
    <recommendedName>
        <fullName evidence="4">Pre-C2HC domain-containing protein</fullName>
    </recommendedName>
</protein>
<dbReference type="OrthoDB" id="6467440at2759"/>
<evidence type="ECO:0000256" key="1">
    <source>
        <dbReference type="SAM" id="MobiDB-lite"/>
    </source>
</evidence>
<accession>A0A4Y2S1I0</accession>
<dbReference type="AlphaFoldDB" id="A0A4Y2S1I0"/>
<evidence type="ECO:0000313" key="3">
    <source>
        <dbReference type="Proteomes" id="UP000499080"/>
    </source>
</evidence>